<comment type="cofactor">
    <cofactor evidence="1 4 5">
        <name>pyridoxal 5'-phosphate</name>
        <dbReference type="ChEBI" id="CHEBI:597326"/>
    </cofactor>
</comment>
<accession>A0A4Q2RQM9</accession>
<dbReference type="HAMAP" id="MF_01201">
    <property type="entry name" value="Ala_racemase"/>
    <property type="match status" value="1"/>
</dbReference>
<reference evidence="8 9" key="1">
    <citation type="submission" date="2019-01" db="EMBL/GenBank/DDBJ databases">
        <title>Novel species of Nocardioides.</title>
        <authorList>
            <person name="Liu Q."/>
            <person name="Xin Y.-H."/>
        </authorList>
    </citation>
    <scope>NUCLEOTIDE SEQUENCE [LARGE SCALE GENOMIC DNA]</scope>
    <source>
        <strain evidence="8 9">HLT3-15</strain>
    </source>
</reference>
<keyword evidence="9" id="KW-1185">Reference proteome</keyword>
<sequence>MTDPAPSRAEIVVDLAAIRHNVRILRDLVQVDDPVQLMVVVKADGYGHGMVEVADAARDAGADWLGVATIDEALALRAAGDRGPLLCWLSAPGDDFSGAVAAGVEVTAYTLEELDEIAAVGGSAHVQIKVDTGLSRGGAPRAEWVSLFAAAAAHEAAGRVRVTGIWSHFVASDEPSHPMNHTQEAAFRDALALAAEAGLDPDVTHLANSAAAILRPSSHFDLVRCGIAAYGLDPAPGETPRLGLRPAMTARARLVTSKPIEAGDGVSYGHTWTAHEDTTVGLVPTGYGDGVPRAAGNTASVWVEDSLRPIRGRVCMDQVVVDLHGELPPPGTEVVLFGPGDLGEPTAQDWAEAVGTISYEIVTRIGGRFVRRFVDREEGTP</sequence>
<feature type="modified residue" description="N6-(pyridoxal phosphate)lysine" evidence="4 5">
    <location>
        <position position="42"/>
    </location>
</feature>
<comment type="pathway">
    <text evidence="4">Amino-acid biosynthesis; D-alanine biosynthesis; D-alanine from L-alanine: step 1/1.</text>
</comment>
<protein>
    <recommendedName>
        <fullName evidence="4">Alanine racemase</fullName>
        <ecNumber evidence="4">5.1.1.1</ecNumber>
    </recommendedName>
</protein>
<dbReference type="SMART" id="SM01005">
    <property type="entry name" value="Ala_racemase_C"/>
    <property type="match status" value="1"/>
</dbReference>
<comment type="function">
    <text evidence="4">Catalyzes the interconversion of L-alanine and D-alanine. May also act on other amino acids.</text>
</comment>
<dbReference type="AlphaFoldDB" id="A0A4Q2RQM9"/>
<comment type="catalytic activity">
    <reaction evidence="4">
        <text>L-alanine = D-alanine</text>
        <dbReference type="Rhea" id="RHEA:20249"/>
        <dbReference type="ChEBI" id="CHEBI:57416"/>
        <dbReference type="ChEBI" id="CHEBI:57972"/>
        <dbReference type="EC" id="5.1.1.1"/>
    </reaction>
</comment>
<dbReference type="SUPFAM" id="SSF50621">
    <property type="entry name" value="Alanine racemase C-terminal domain-like"/>
    <property type="match status" value="1"/>
</dbReference>
<dbReference type="InterPro" id="IPR029066">
    <property type="entry name" value="PLP-binding_barrel"/>
</dbReference>
<dbReference type="InterPro" id="IPR020622">
    <property type="entry name" value="Ala_racemase_pyridoxalP-BS"/>
</dbReference>
<organism evidence="8 9">
    <name type="scientific">Nocardioides glacieisoli</name>
    <dbReference type="NCBI Taxonomy" id="1168730"/>
    <lineage>
        <taxon>Bacteria</taxon>
        <taxon>Bacillati</taxon>
        <taxon>Actinomycetota</taxon>
        <taxon>Actinomycetes</taxon>
        <taxon>Propionibacteriales</taxon>
        <taxon>Nocardioidaceae</taxon>
        <taxon>Nocardioides</taxon>
    </lineage>
</organism>
<keyword evidence="2 4" id="KW-0663">Pyridoxal phosphate</keyword>
<dbReference type="GO" id="GO:0030170">
    <property type="term" value="F:pyridoxal phosphate binding"/>
    <property type="evidence" value="ECO:0007669"/>
    <property type="project" value="UniProtKB-UniRule"/>
</dbReference>
<feature type="binding site" evidence="4 6">
    <location>
        <position position="136"/>
    </location>
    <ligand>
        <name>substrate</name>
    </ligand>
</feature>
<dbReference type="RefSeq" id="WP_129474521.1">
    <property type="nucleotide sequence ID" value="NZ_SDWS01000003.1"/>
</dbReference>
<dbReference type="OrthoDB" id="9813814at2"/>
<keyword evidence="3 4" id="KW-0413">Isomerase</keyword>
<evidence type="ECO:0000259" key="7">
    <source>
        <dbReference type="SMART" id="SM01005"/>
    </source>
</evidence>
<dbReference type="PANTHER" id="PTHR30511:SF0">
    <property type="entry name" value="ALANINE RACEMASE, CATABOLIC-RELATED"/>
    <property type="match status" value="1"/>
</dbReference>
<name>A0A4Q2RQM9_9ACTN</name>
<dbReference type="Gene3D" id="2.40.37.10">
    <property type="entry name" value="Lyase, Ornithine Decarboxylase, Chain A, domain 1"/>
    <property type="match status" value="1"/>
</dbReference>
<evidence type="ECO:0000256" key="6">
    <source>
        <dbReference type="PIRSR" id="PIRSR600821-52"/>
    </source>
</evidence>
<dbReference type="GO" id="GO:0005829">
    <property type="term" value="C:cytosol"/>
    <property type="evidence" value="ECO:0007669"/>
    <property type="project" value="TreeGrafter"/>
</dbReference>
<dbReference type="EMBL" id="SDWS01000003">
    <property type="protein sequence ID" value="RYB91271.1"/>
    <property type="molecule type" value="Genomic_DNA"/>
</dbReference>
<dbReference type="InterPro" id="IPR000821">
    <property type="entry name" value="Ala_racemase"/>
</dbReference>
<dbReference type="PROSITE" id="PS00395">
    <property type="entry name" value="ALANINE_RACEMASE"/>
    <property type="match status" value="1"/>
</dbReference>
<comment type="caution">
    <text evidence="8">The sequence shown here is derived from an EMBL/GenBank/DDBJ whole genome shotgun (WGS) entry which is preliminary data.</text>
</comment>
<dbReference type="NCBIfam" id="TIGR00492">
    <property type="entry name" value="alr"/>
    <property type="match status" value="1"/>
</dbReference>
<dbReference type="CDD" id="cd00430">
    <property type="entry name" value="PLPDE_III_AR"/>
    <property type="match status" value="1"/>
</dbReference>
<dbReference type="UniPathway" id="UPA00042">
    <property type="reaction ID" value="UER00497"/>
</dbReference>
<evidence type="ECO:0000256" key="4">
    <source>
        <dbReference type="HAMAP-Rule" id="MF_01201"/>
    </source>
</evidence>
<dbReference type="Pfam" id="PF01168">
    <property type="entry name" value="Ala_racemase_N"/>
    <property type="match status" value="1"/>
</dbReference>
<evidence type="ECO:0000256" key="3">
    <source>
        <dbReference type="ARBA" id="ARBA00023235"/>
    </source>
</evidence>
<gene>
    <name evidence="8" type="primary">alr</name>
    <name evidence="8" type="ORF">EUA06_08030</name>
</gene>
<feature type="binding site" evidence="4 6">
    <location>
        <position position="316"/>
    </location>
    <ligand>
        <name>substrate</name>
    </ligand>
</feature>
<evidence type="ECO:0000313" key="9">
    <source>
        <dbReference type="Proteomes" id="UP000291838"/>
    </source>
</evidence>
<dbReference type="Pfam" id="PF00842">
    <property type="entry name" value="Ala_racemase_C"/>
    <property type="match status" value="1"/>
</dbReference>
<comment type="similarity">
    <text evidence="4">Belongs to the alanine racemase family.</text>
</comment>
<feature type="active site" description="Proton acceptor; specific for D-alanine" evidence="4">
    <location>
        <position position="42"/>
    </location>
</feature>
<dbReference type="Gene3D" id="3.20.20.10">
    <property type="entry name" value="Alanine racemase"/>
    <property type="match status" value="1"/>
</dbReference>
<dbReference type="EC" id="5.1.1.1" evidence="4"/>
<evidence type="ECO:0000256" key="2">
    <source>
        <dbReference type="ARBA" id="ARBA00022898"/>
    </source>
</evidence>
<dbReference type="InterPro" id="IPR011079">
    <property type="entry name" value="Ala_racemase_C"/>
</dbReference>
<dbReference type="FunFam" id="3.20.20.10:FF:000002">
    <property type="entry name" value="Alanine racemase"/>
    <property type="match status" value="1"/>
</dbReference>
<evidence type="ECO:0000313" key="8">
    <source>
        <dbReference type="EMBL" id="RYB91271.1"/>
    </source>
</evidence>
<proteinExistence type="inferred from homology"/>
<dbReference type="Proteomes" id="UP000291838">
    <property type="component" value="Unassembled WGS sequence"/>
</dbReference>
<dbReference type="InterPro" id="IPR001608">
    <property type="entry name" value="Ala_racemase_N"/>
</dbReference>
<dbReference type="InterPro" id="IPR009006">
    <property type="entry name" value="Ala_racemase/Decarboxylase_C"/>
</dbReference>
<feature type="active site" description="Proton acceptor; specific for L-alanine" evidence="4">
    <location>
        <position position="268"/>
    </location>
</feature>
<dbReference type="PANTHER" id="PTHR30511">
    <property type="entry name" value="ALANINE RACEMASE"/>
    <property type="match status" value="1"/>
</dbReference>
<dbReference type="GO" id="GO:0008784">
    <property type="term" value="F:alanine racemase activity"/>
    <property type="evidence" value="ECO:0007669"/>
    <property type="project" value="UniProtKB-UniRule"/>
</dbReference>
<dbReference type="GO" id="GO:0030632">
    <property type="term" value="P:D-alanine biosynthetic process"/>
    <property type="evidence" value="ECO:0007669"/>
    <property type="project" value="UniProtKB-UniRule"/>
</dbReference>
<dbReference type="GO" id="GO:0009252">
    <property type="term" value="P:peptidoglycan biosynthetic process"/>
    <property type="evidence" value="ECO:0007669"/>
    <property type="project" value="TreeGrafter"/>
</dbReference>
<evidence type="ECO:0000256" key="5">
    <source>
        <dbReference type="PIRSR" id="PIRSR600821-50"/>
    </source>
</evidence>
<evidence type="ECO:0000256" key="1">
    <source>
        <dbReference type="ARBA" id="ARBA00001933"/>
    </source>
</evidence>
<dbReference type="PRINTS" id="PR00992">
    <property type="entry name" value="ALARACEMASE"/>
</dbReference>
<dbReference type="SUPFAM" id="SSF51419">
    <property type="entry name" value="PLP-binding barrel"/>
    <property type="match status" value="1"/>
</dbReference>
<feature type="domain" description="Alanine racemase C-terminal" evidence="7">
    <location>
        <begin position="247"/>
        <end position="374"/>
    </location>
</feature>